<feature type="domain" description="DM2" evidence="2">
    <location>
        <begin position="286"/>
        <end position="363"/>
    </location>
</feature>
<dbReference type="InterPro" id="IPR003121">
    <property type="entry name" value="SWIB_MDM2_domain"/>
</dbReference>
<dbReference type="GeneID" id="87840603"/>
<dbReference type="SUPFAM" id="SSF47592">
    <property type="entry name" value="SWIB/MDM2 domain"/>
    <property type="match status" value="1"/>
</dbReference>
<dbReference type="InterPro" id="IPR036885">
    <property type="entry name" value="SWIB_MDM2_dom_sf"/>
</dbReference>
<dbReference type="SMART" id="SM00151">
    <property type="entry name" value="SWIB"/>
    <property type="match status" value="1"/>
</dbReference>
<dbReference type="RefSeq" id="XP_062661543.1">
    <property type="nucleotide sequence ID" value="XM_062803655.1"/>
</dbReference>
<dbReference type="Pfam" id="PF02201">
    <property type="entry name" value="SWIB"/>
    <property type="match status" value="1"/>
</dbReference>
<dbReference type="PROSITE" id="PS51925">
    <property type="entry name" value="SWIB_MDM2"/>
    <property type="match status" value="1"/>
</dbReference>
<dbReference type="CDD" id="cd10568">
    <property type="entry name" value="SWIB_like"/>
    <property type="match status" value="1"/>
</dbReference>
<feature type="compositionally biased region" description="Low complexity" evidence="1">
    <location>
        <begin position="203"/>
        <end position="212"/>
    </location>
</feature>
<dbReference type="Proteomes" id="UP001278766">
    <property type="component" value="Unassembled WGS sequence"/>
</dbReference>
<reference evidence="3" key="2">
    <citation type="submission" date="2023-06" db="EMBL/GenBank/DDBJ databases">
        <authorList>
            <consortium name="Lawrence Berkeley National Laboratory"/>
            <person name="Haridas S."/>
            <person name="Hensen N."/>
            <person name="Bonometti L."/>
            <person name="Westerberg I."/>
            <person name="Brannstrom I.O."/>
            <person name="Guillou S."/>
            <person name="Cros-Aarteil S."/>
            <person name="Calhoun S."/>
            <person name="Kuo A."/>
            <person name="Mondo S."/>
            <person name="Pangilinan J."/>
            <person name="Riley R."/>
            <person name="Labutti K."/>
            <person name="Andreopoulos B."/>
            <person name="Lipzen A."/>
            <person name="Chen C."/>
            <person name="Yanf M."/>
            <person name="Daum C."/>
            <person name="Ng V."/>
            <person name="Clum A."/>
            <person name="Steindorff A."/>
            <person name="Ohm R."/>
            <person name="Martin F."/>
            <person name="Silar P."/>
            <person name="Natvig D."/>
            <person name="Lalanne C."/>
            <person name="Gautier V."/>
            <person name="Ament-Velasquez S.L."/>
            <person name="Kruys A."/>
            <person name="Hutchinson M.I."/>
            <person name="Powell A.J."/>
            <person name="Barry K."/>
            <person name="Miller A.N."/>
            <person name="Grigoriev I.V."/>
            <person name="Debuchy R."/>
            <person name="Gladieux P."/>
            <person name="Thoren M.H."/>
            <person name="Johannesson H."/>
        </authorList>
    </citation>
    <scope>NUCLEOTIDE SEQUENCE</scope>
    <source>
        <strain evidence="3">CBS 168.71</strain>
    </source>
</reference>
<name>A0AAE0HK37_9PEZI</name>
<feature type="region of interest" description="Disordered" evidence="1">
    <location>
        <begin position="173"/>
        <end position="214"/>
    </location>
</feature>
<proteinExistence type="predicted"/>
<evidence type="ECO:0000256" key="1">
    <source>
        <dbReference type="SAM" id="MobiDB-lite"/>
    </source>
</evidence>
<evidence type="ECO:0000313" key="3">
    <source>
        <dbReference type="EMBL" id="KAK3298029.1"/>
    </source>
</evidence>
<comment type="caution">
    <text evidence="3">The sequence shown here is derived from an EMBL/GenBank/DDBJ whole genome shotgun (WGS) entry which is preliminary data.</text>
</comment>
<accession>A0AAE0HK37</accession>
<feature type="region of interest" description="Disordered" evidence="1">
    <location>
        <begin position="1"/>
        <end position="84"/>
    </location>
</feature>
<organism evidence="3 4">
    <name type="scientific">Chaetomium fimeti</name>
    <dbReference type="NCBI Taxonomy" id="1854472"/>
    <lineage>
        <taxon>Eukaryota</taxon>
        <taxon>Fungi</taxon>
        <taxon>Dikarya</taxon>
        <taxon>Ascomycota</taxon>
        <taxon>Pezizomycotina</taxon>
        <taxon>Sordariomycetes</taxon>
        <taxon>Sordariomycetidae</taxon>
        <taxon>Sordariales</taxon>
        <taxon>Chaetomiaceae</taxon>
        <taxon>Chaetomium</taxon>
    </lineage>
</organism>
<dbReference type="PANTHER" id="PTHR13844">
    <property type="entry name" value="SWI/SNF-RELATED MATRIX-ASSOCIATED ACTIN-DEPENDENT REGULATOR OF CHROMATIN SUBFAMILY D"/>
    <property type="match status" value="1"/>
</dbReference>
<keyword evidence="4" id="KW-1185">Reference proteome</keyword>
<protein>
    <recommendedName>
        <fullName evidence="2">DM2 domain-containing protein</fullName>
    </recommendedName>
</protein>
<feature type="compositionally biased region" description="Low complexity" evidence="1">
    <location>
        <begin position="47"/>
        <end position="62"/>
    </location>
</feature>
<sequence>MQPQYRGYAQQHAPPRAGGGGQHVPQRRGGIGPMMSAGPHHSVPMTQAQINQQHHQQQQANHLAKLRSGKPTDKNLPDGVEEGLSAGSDVAACYTQLRDLERRLDATMTRKRLDIVDSLNRNTKRYKTLRIWVSNTVEDQFWQGNGLNVDTFDFSSNLESSYRVKIEGRLLDDEDEVEADEDQRKGDDNEAEADKMETDSPSKTKAKPAPAAKRPRLSHFFKALTVDFDRQKPGRQGADTSVEWKKPDRTPAGAGNLPAMADFDEFTFKRNGDENMNITINLFRHEDPERFELTPALADIIDMREATRQEAVMALWEYIKLMNLQEDEEKRNFRCDDLLRRVIPRETGYIPHLNDYLTPHLRALPPVKLAYTIRVDEAFHKDAQPTVYDVRVPVDDPLRSRLSPFVHNPQYAAMLKEVAGLDDQLAVLIQAVAQSKAKHTFLASMARDPVGFVKGWLSSQKRDLEVIMGEATRGGGEDATGDEWRRGGRDSVWATTNARESVNVLLAKQPARA</sequence>
<dbReference type="InterPro" id="IPR019835">
    <property type="entry name" value="SWIB_domain"/>
</dbReference>
<evidence type="ECO:0000259" key="2">
    <source>
        <dbReference type="PROSITE" id="PS51925"/>
    </source>
</evidence>
<dbReference type="AlphaFoldDB" id="A0AAE0HK37"/>
<dbReference type="Gene3D" id="1.10.245.10">
    <property type="entry name" value="SWIB/MDM2 domain"/>
    <property type="match status" value="1"/>
</dbReference>
<dbReference type="EMBL" id="JAUEPN010000003">
    <property type="protein sequence ID" value="KAK3298029.1"/>
    <property type="molecule type" value="Genomic_DNA"/>
</dbReference>
<reference evidence="3" key="1">
    <citation type="journal article" date="2023" name="Mol. Phylogenet. Evol.">
        <title>Genome-scale phylogeny and comparative genomics of the fungal order Sordariales.</title>
        <authorList>
            <person name="Hensen N."/>
            <person name="Bonometti L."/>
            <person name="Westerberg I."/>
            <person name="Brannstrom I.O."/>
            <person name="Guillou S."/>
            <person name="Cros-Aarteil S."/>
            <person name="Calhoun S."/>
            <person name="Haridas S."/>
            <person name="Kuo A."/>
            <person name="Mondo S."/>
            <person name="Pangilinan J."/>
            <person name="Riley R."/>
            <person name="LaButti K."/>
            <person name="Andreopoulos B."/>
            <person name="Lipzen A."/>
            <person name="Chen C."/>
            <person name="Yan M."/>
            <person name="Daum C."/>
            <person name="Ng V."/>
            <person name="Clum A."/>
            <person name="Steindorff A."/>
            <person name="Ohm R.A."/>
            <person name="Martin F."/>
            <person name="Silar P."/>
            <person name="Natvig D.O."/>
            <person name="Lalanne C."/>
            <person name="Gautier V."/>
            <person name="Ament-Velasquez S.L."/>
            <person name="Kruys A."/>
            <person name="Hutchinson M.I."/>
            <person name="Powell A.J."/>
            <person name="Barry K."/>
            <person name="Miller A.N."/>
            <person name="Grigoriev I.V."/>
            <person name="Debuchy R."/>
            <person name="Gladieux P."/>
            <person name="Hiltunen Thoren M."/>
            <person name="Johannesson H."/>
        </authorList>
    </citation>
    <scope>NUCLEOTIDE SEQUENCE</scope>
    <source>
        <strain evidence="3">CBS 168.71</strain>
    </source>
</reference>
<evidence type="ECO:0000313" key="4">
    <source>
        <dbReference type="Proteomes" id="UP001278766"/>
    </source>
</evidence>
<feature type="region of interest" description="Disordered" evidence="1">
    <location>
        <begin position="231"/>
        <end position="258"/>
    </location>
</feature>
<feature type="compositionally biased region" description="Basic and acidic residues" evidence="1">
    <location>
        <begin position="182"/>
        <end position="202"/>
    </location>
</feature>
<gene>
    <name evidence="3" type="ORF">B0H64DRAFT_393663</name>
</gene>